<gene>
    <name evidence="1" type="ORF">I5803_19490</name>
</gene>
<sequence>MEHALVVCYSHTGVSLRLADLLCSHTGWPMGVVTDERPRSGASGTLRCIADSLLRRQPAIRYEGPDPSNFRTVVLVSPVWMRGLSGPMRTFVAQYARRLHRVAVIVTMNTGGWENVVAEIAARTGPAPYVSANAMVKAAFTSKEIEADGFGGRLEEFARRLQPGAAMPSRAPAPFVAIHPGESAGT</sequence>
<dbReference type="AlphaFoldDB" id="A0A931H805"/>
<dbReference type="EMBL" id="JADWYS010000001">
    <property type="protein sequence ID" value="MBG9390223.1"/>
    <property type="molecule type" value="Genomic_DNA"/>
</dbReference>
<dbReference type="InterPro" id="IPR029039">
    <property type="entry name" value="Flavoprotein-like_sf"/>
</dbReference>
<keyword evidence="2" id="KW-1185">Reference proteome</keyword>
<proteinExistence type="predicted"/>
<dbReference type="SUPFAM" id="SSF52218">
    <property type="entry name" value="Flavoproteins"/>
    <property type="match status" value="1"/>
</dbReference>
<dbReference type="Gene3D" id="3.40.50.360">
    <property type="match status" value="1"/>
</dbReference>
<accession>A0A931H805</accession>
<organism evidence="1 2">
    <name type="scientific">Caenimonas aquaedulcis</name>
    <dbReference type="NCBI Taxonomy" id="2793270"/>
    <lineage>
        <taxon>Bacteria</taxon>
        <taxon>Pseudomonadati</taxon>
        <taxon>Pseudomonadota</taxon>
        <taxon>Betaproteobacteria</taxon>
        <taxon>Burkholderiales</taxon>
        <taxon>Comamonadaceae</taxon>
        <taxon>Caenimonas</taxon>
    </lineage>
</organism>
<protein>
    <submittedName>
        <fullName evidence="1">Flavodoxin</fullName>
    </submittedName>
</protein>
<dbReference type="RefSeq" id="WP_196987975.1">
    <property type="nucleotide sequence ID" value="NZ_JADWYS010000001.1"/>
</dbReference>
<dbReference type="Proteomes" id="UP000651050">
    <property type="component" value="Unassembled WGS sequence"/>
</dbReference>
<evidence type="ECO:0000313" key="1">
    <source>
        <dbReference type="EMBL" id="MBG9390223.1"/>
    </source>
</evidence>
<name>A0A931H805_9BURK</name>
<comment type="caution">
    <text evidence="1">The sequence shown here is derived from an EMBL/GenBank/DDBJ whole genome shotgun (WGS) entry which is preliminary data.</text>
</comment>
<evidence type="ECO:0000313" key="2">
    <source>
        <dbReference type="Proteomes" id="UP000651050"/>
    </source>
</evidence>
<reference evidence="1" key="1">
    <citation type="submission" date="2020-11" db="EMBL/GenBank/DDBJ databases">
        <title>Bacterial whole genome sequence for Caenimonas sp. DR4.4.</title>
        <authorList>
            <person name="Le V."/>
            <person name="Ko S.-R."/>
            <person name="Ahn C.-Y."/>
            <person name="Oh H.-M."/>
        </authorList>
    </citation>
    <scope>NUCLEOTIDE SEQUENCE</scope>
    <source>
        <strain evidence="1">DR4.4</strain>
    </source>
</reference>